<feature type="domain" description="C2H2-type" evidence="29">
    <location>
        <begin position="228"/>
        <end position="255"/>
    </location>
</feature>
<dbReference type="GO" id="GO:0008270">
    <property type="term" value="F:zinc ion binding"/>
    <property type="evidence" value="ECO:0007669"/>
    <property type="project" value="UniProtKB-KW"/>
</dbReference>
<dbReference type="Gene3D" id="3.30.700.30">
    <property type="match status" value="1"/>
</dbReference>
<dbReference type="Gene3D" id="3.30.1490.20">
    <property type="entry name" value="ATP-grasp fold, A domain"/>
    <property type="match status" value="1"/>
</dbReference>
<comment type="catalytic activity">
    <reaction evidence="24">
        <text>butanoyl-CoA + hydrogencarbonate + ATP = (2S)-ethylmalonyl-CoA + ADP + phosphate + H(+)</text>
        <dbReference type="Rhea" id="RHEA:59520"/>
        <dbReference type="ChEBI" id="CHEBI:15378"/>
        <dbReference type="ChEBI" id="CHEBI:17544"/>
        <dbReference type="ChEBI" id="CHEBI:30616"/>
        <dbReference type="ChEBI" id="CHEBI:43474"/>
        <dbReference type="ChEBI" id="CHEBI:57371"/>
        <dbReference type="ChEBI" id="CHEBI:60909"/>
        <dbReference type="ChEBI" id="CHEBI:456216"/>
    </reaction>
    <physiologicalReaction direction="left-to-right" evidence="24">
        <dbReference type="Rhea" id="RHEA:59521"/>
    </physiologicalReaction>
</comment>
<dbReference type="CDD" id="cd06850">
    <property type="entry name" value="biotinyl_domain"/>
    <property type="match status" value="1"/>
</dbReference>
<dbReference type="PROSITE" id="PS00867">
    <property type="entry name" value="CPSASE_2"/>
    <property type="match status" value="1"/>
</dbReference>
<keyword evidence="20" id="KW-0464">Manganese</keyword>
<feature type="domain" description="ATP-grasp" evidence="31">
    <location>
        <begin position="591"/>
        <end position="786"/>
    </location>
</feature>
<keyword evidence="34" id="KW-1185">Reference proteome</keyword>
<dbReference type="PROSITE" id="PS50157">
    <property type="entry name" value="ZINC_FINGER_C2H2_2"/>
    <property type="match status" value="4"/>
</dbReference>
<dbReference type="EMBL" id="JAGEUA010000001">
    <property type="protein sequence ID" value="KAL1021740.1"/>
    <property type="molecule type" value="Genomic_DNA"/>
</dbReference>
<evidence type="ECO:0000256" key="6">
    <source>
        <dbReference type="ARBA" id="ARBA00013050"/>
    </source>
</evidence>
<dbReference type="Gene3D" id="2.40.50.100">
    <property type="match status" value="1"/>
</dbReference>
<feature type="domain" description="Biotin carboxylation" evidence="32">
    <location>
        <begin position="470"/>
        <end position="917"/>
    </location>
</feature>
<evidence type="ECO:0000256" key="24">
    <source>
        <dbReference type="ARBA" id="ARBA00048208"/>
    </source>
</evidence>
<dbReference type="Pfam" id="PF02785">
    <property type="entry name" value="Biotin_carb_C"/>
    <property type="match status" value="1"/>
</dbReference>
<keyword evidence="15" id="KW-0460">Magnesium</keyword>
<keyword evidence="14 27" id="KW-0067">ATP-binding</keyword>
<dbReference type="Proteomes" id="UP001557470">
    <property type="component" value="Unassembled WGS sequence"/>
</dbReference>
<dbReference type="SMART" id="SM00878">
    <property type="entry name" value="Biotin_carb_C"/>
    <property type="match status" value="1"/>
</dbReference>
<reference evidence="33 34" key="1">
    <citation type="submission" date="2024-06" db="EMBL/GenBank/DDBJ databases">
        <authorList>
            <person name="Pan Q."/>
            <person name="Wen M."/>
            <person name="Jouanno E."/>
            <person name="Zahm M."/>
            <person name="Klopp C."/>
            <person name="Cabau C."/>
            <person name="Louis A."/>
            <person name="Berthelot C."/>
            <person name="Parey E."/>
            <person name="Roest Crollius H."/>
            <person name="Montfort J."/>
            <person name="Robinson-Rechavi M."/>
            <person name="Bouchez O."/>
            <person name="Lampietro C."/>
            <person name="Lopez Roques C."/>
            <person name="Donnadieu C."/>
            <person name="Postlethwait J."/>
            <person name="Bobe J."/>
            <person name="Verreycken H."/>
            <person name="Guiguen Y."/>
        </authorList>
    </citation>
    <scope>NUCLEOTIDE SEQUENCE [LARGE SCALE GENOMIC DNA]</scope>
    <source>
        <strain evidence="33">Up_M1</strain>
        <tissue evidence="33">Testis</tissue>
    </source>
</reference>
<comment type="catalytic activity">
    <reaction evidence="25">
        <text>propanoyl-CoA + hydrogencarbonate + ATP = (S)-methylmalonyl-CoA + ADP + phosphate + H(+)</text>
        <dbReference type="Rhea" id="RHEA:23720"/>
        <dbReference type="ChEBI" id="CHEBI:15378"/>
        <dbReference type="ChEBI" id="CHEBI:17544"/>
        <dbReference type="ChEBI" id="CHEBI:30616"/>
        <dbReference type="ChEBI" id="CHEBI:43474"/>
        <dbReference type="ChEBI" id="CHEBI:57327"/>
        <dbReference type="ChEBI" id="CHEBI:57392"/>
        <dbReference type="ChEBI" id="CHEBI:456216"/>
        <dbReference type="EC" id="6.4.1.3"/>
    </reaction>
    <physiologicalReaction direction="left-to-right" evidence="25">
        <dbReference type="Rhea" id="RHEA:23721"/>
    </physiologicalReaction>
</comment>
<dbReference type="SUPFAM" id="SSF52440">
    <property type="entry name" value="PreATP-grasp domain"/>
    <property type="match status" value="1"/>
</dbReference>
<evidence type="ECO:0000256" key="25">
    <source>
        <dbReference type="ARBA" id="ARBA00049495"/>
    </source>
</evidence>
<dbReference type="Gene3D" id="3.30.470.20">
    <property type="entry name" value="ATP-grasp fold, B domain"/>
    <property type="match status" value="1"/>
</dbReference>
<dbReference type="SUPFAM" id="SSF51230">
    <property type="entry name" value="Single hybrid motif"/>
    <property type="match status" value="1"/>
</dbReference>
<dbReference type="InterPro" id="IPR000089">
    <property type="entry name" value="Biotin_lipoyl"/>
</dbReference>
<dbReference type="PANTHER" id="PTHR18866:SF33">
    <property type="entry name" value="METHYLCROTONOYL-COA CARBOXYLASE SUBUNIT ALPHA, MITOCHONDRIAL-RELATED"/>
    <property type="match status" value="1"/>
</dbReference>
<evidence type="ECO:0000256" key="16">
    <source>
        <dbReference type="ARBA" id="ARBA00022946"/>
    </source>
</evidence>
<dbReference type="InterPro" id="IPR005479">
    <property type="entry name" value="CPAse_ATP-bd"/>
</dbReference>
<evidence type="ECO:0000256" key="9">
    <source>
        <dbReference type="ARBA" id="ARBA00022723"/>
    </source>
</evidence>
<feature type="region of interest" description="Disordered" evidence="28">
    <location>
        <begin position="336"/>
        <end position="379"/>
    </location>
</feature>
<dbReference type="PROSITE" id="PS50979">
    <property type="entry name" value="BC"/>
    <property type="match status" value="1"/>
</dbReference>
<dbReference type="PANTHER" id="PTHR18866">
    <property type="entry name" value="CARBOXYLASE:PYRUVATE/ACETYL-COA/PROPIONYL-COA CARBOXYLASE"/>
    <property type="match status" value="1"/>
</dbReference>
<evidence type="ECO:0000256" key="20">
    <source>
        <dbReference type="ARBA" id="ARBA00023211"/>
    </source>
</evidence>
<feature type="domain" description="C2H2-type" evidence="29">
    <location>
        <begin position="286"/>
        <end position="315"/>
    </location>
</feature>
<evidence type="ECO:0000256" key="26">
    <source>
        <dbReference type="PROSITE-ProRule" id="PRU00042"/>
    </source>
</evidence>
<dbReference type="FunFam" id="3.30.160.60:FF:001330">
    <property type="entry name" value="Zinc finger protein ZIC 4"/>
    <property type="match status" value="1"/>
</dbReference>
<dbReference type="GO" id="GO:0005759">
    <property type="term" value="C:mitochondrial matrix"/>
    <property type="evidence" value="ECO:0007669"/>
    <property type="project" value="UniProtKB-SubCell"/>
</dbReference>
<dbReference type="Pfam" id="PF00289">
    <property type="entry name" value="Biotin_carb_N"/>
    <property type="match status" value="1"/>
</dbReference>
<evidence type="ECO:0000313" key="33">
    <source>
        <dbReference type="EMBL" id="KAL1021740.1"/>
    </source>
</evidence>
<dbReference type="Pfam" id="PF23561">
    <property type="entry name" value="zf-C2H2_15"/>
    <property type="match status" value="1"/>
</dbReference>
<dbReference type="GO" id="GO:0016042">
    <property type="term" value="P:lipid catabolic process"/>
    <property type="evidence" value="ECO:0007669"/>
    <property type="project" value="UniProtKB-KW"/>
</dbReference>
<keyword evidence="8" id="KW-0436">Ligase</keyword>
<dbReference type="FunFam" id="3.40.50.20:FF:000010">
    <property type="entry name" value="Propionyl-CoA carboxylase subunit alpha"/>
    <property type="match status" value="1"/>
</dbReference>
<dbReference type="Gene3D" id="3.30.160.60">
    <property type="entry name" value="Classic Zinc Finger"/>
    <property type="match status" value="4"/>
</dbReference>
<dbReference type="Pfam" id="PF00364">
    <property type="entry name" value="Biotin_lipoyl"/>
    <property type="match status" value="1"/>
</dbReference>
<dbReference type="PROSITE" id="PS00188">
    <property type="entry name" value="BIOTIN"/>
    <property type="match status" value="1"/>
</dbReference>
<feature type="domain" description="Lipoyl-binding" evidence="30">
    <location>
        <begin position="1057"/>
        <end position="1136"/>
    </location>
</feature>
<organism evidence="33 34">
    <name type="scientific">Umbra pygmaea</name>
    <name type="common">Eastern mudminnow</name>
    <dbReference type="NCBI Taxonomy" id="75934"/>
    <lineage>
        <taxon>Eukaryota</taxon>
        <taxon>Metazoa</taxon>
        <taxon>Chordata</taxon>
        <taxon>Craniata</taxon>
        <taxon>Vertebrata</taxon>
        <taxon>Euteleostomi</taxon>
        <taxon>Actinopterygii</taxon>
        <taxon>Neopterygii</taxon>
        <taxon>Teleostei</taxon>
        <taxon>Protacanthopterygii</taxon>
        <taxon>Esociformes</taxon>
        <taxon>Umbridae</taxon>
        <taxon>Umbra</taxon>
    </lineage>
</organism>
<keyword evidence="13" id="KW-0862">Zinc</keyword>
<dbReference type="InterPro" id="IPR016185">
    <property type="entry name" value="PreATP-grasp_dom_sf"/>
</dbReference>
<evidence type="ECO:0000259" key="32">
    <source>
        <dbReference type="PROSITE" id="PS50979"/>
    </source>
</evidence>
<keyword evidence="9" id="KW-0479">Metal-binding</keyword>
<dbReference type="InterPro" id="IPR036236">
    <property type="entry name" value="Znf_C2H2_sf"/>
</dbReference>
<evidence type="ECO:0000256" key="23">
    <source>
        <dbReference type="ARBA" id="ARBA00031557"/>
    </source>
</evidence>
<evidence type="ECO:0000256" key="3">
    <source>
        <dbReference type="ARBA" id="ARBA00004305"/>
    </source>
</evidence>
<evidence type="ECO:0000259" key="29">
    <source>
        <dbReference type="PROSITE" id="PS50157"/>
    </source>
</evidence>
<protein>
    <recommendedName>
        <fullName evidence="7">Propionyl-CoA carboxylase alpha chain, mitochondrial</fullName>
        <ecNumber evidence="6">6.4.1.3</ecNumber>
    </recommendedName>
    <alternativeName>
        <fullName evidence="23">Propanoyl-CoA:carbon dioxide ligase subunit alpha</fullName>
    </alternativeName>
</protein>
<feature type="domain" description="C2H2-type" evidence="29">
    <location>
        <begin position="256"/>
        <end position="285"/>
    </location>
</feature>
<dbReference type="FunFam" id="2.40.50.100:FF:000003">
    <property type="entry name" value="Acetyl-CoA carboxylase biotin carboxyl carrier protein"/>
    <property type="match status" value="1"/>
</dbReference>
<dbReference type="InterPro" id="IPR013087">
    <property type="entry name" value="Znf_C2H2_type"/>
</dbReference>
<keyword evidence="19" id="KW-0238">DNA-binding</keyword>
<evidence type="ECO:0000256" key="19">
    <source>
        <dbReference type="ARBA" id="ARBA00023125"/>
    </source>
</evidence>
<evidence type="ECO:0000256" key="1">
    <source>
        <dbReference type="ARBA" id="ARBA00001953"/>
    </source>
</evidence>
<sequence length="1136" mass="125343">MLSEGGHHHQHSAVSSAFQRHHSVHSPADMQERDPSFMESVHIAAQGPGYGPSYANSTRDFILRNRGFGDTSTASEQHSLLRTMTGSLHHSHVESQGHLLFTGMHDQHHGSSNVLGGRLGMGLSGDVFGRADQYMSSQRNDPYGQYGAMGLNMGMGAHHHHHPAAFFRYMRQQCIKQELICKWIDPDQPGGASRCCGKTYATMHELVTHVSVEHVGGPEQSSHTCFWEECPRENKPFKAKYKLVNHIRVHTGEKPFPCPFPGCSKVFARSENLKIHKRTHTGEKPFMCDFFGCDRRFANSSDRKKHMHVHTSDKPYLCKMCDKSYTHPSSLRKHMKVHDSLSVADSSPGASSGYESSTPPGLVSPVSETQSNMSPDSVVLSSGHSSLSSNFSEWLDERTLSTYDLIGRLSTHHYVIAAPPLTLTDMAVYMVTPTLQRVFLSAKHVSFQSRYCALAGRVRYSVVYDANEKTFDKILIANRGEIACRVMKTCKKMGIKTVAVHSDVDTSAVHVKMADEAVCVGPAPTNKSYLNMDAILDAIRTTGAQAVHPGYGFLSENKEFAKRLAAEDVVFIGPDTHAIHAMGDKIESKLLAKAAKVNVIPGFDGVVKNVEDAVKIAGQIGYPVMIKASAGGGGKGMRIAWNDEETREGFRLSSQEAASSFGDDRLLIEKFVDNPRHIEIQVLADKHGNALWLNERECSIQRRNQKVVEEAPSTFLDPETRRAMGEQAVQLAKAVKYSSAGTVEFLVDSKKNFYFLEMNTRLQVEHPITECITGLDLVQQMIRVAKGFPLVHKQEDIPINGWAIESRVYAEDPYKSFGLPSIGRLSQYQEPLNLPNVRVDSGIQEGSDISIYYDPMISKLVTYGATRSEALQRMEDALDSYVIRGVTHNIPLLREIITNSRFISGDITTNFLPEEYPEGFKGHQLSSEGRRELLAAAASLYISAQLRSQKFMGNLRVSTTTQEQAQWELQVDLENKTHLVTVSRSNSTFNVEVDGGSVEVSGRWNLASALLPLSINGTPRVLQCLSRDAAGHITLQYLGTQFKLRVLTKLASTLSGHMPEKVPEDSSSILRSPMPGSVVAVSVKPGDLVAEGQEICVIEAMKMQNSLIAAKAAKVKSVYCKPGETVGEGDILVELE</sequence>
<dbReference type="SMART" id="SM00355">
    <property type="entry name" value="ZnF_C2H2"/>
    <property type="match status" value="5"/>
</dbReference>
<dbReference type="GO" id="GO:0003677">
    <property type="term" value="F:DNA binding"/>
    <property type="evidence" value="ECO:0007669"/>
    <property type="project" value="UniProtKB-KW"/>
</dbReference>
<dbReference type="PROSITE" id="PS50975">
    <property type="entry name" value="ATP_GRASP"/>
    <property type="match status" value="1"/>
</dbReference>
<dbReference type="Gene3D" id="3.40.50.20">
    <property type="match status" value="1"/>
</dbReference>
<dbReference type="Pfam" id="PF00096">
    <property type="entry name" value="zf-C2H2"/>
    <property type="match status" value="2"/>
</dbReference>
<dbReference type="GO" id="GO:0005634">
    <property type="term" value="C:nucleus"/>
    <property type="evidence" value="ECO:0007669"/>
    <property type="project" value="UniProtKB-SubCell"/>
</dbReference>
<evidence type="ECO:0000256" key="4">
    <source>
        <dbReference type="ARBA" id="ARBA00005060"/>
    </source>
</evidence>
<comment type="similarity">
    <text evidence="5">Belongs to the GLI C2H2-type zinc-finger protein family.</text>
</comment>
<dbReference type="EC" id="6.4.1.3" evidence="6"/>
<evidence type="ECO:0000256" key="22">
    <source>
        <dbReference type="ARBA" id="ARBA00023267"/>
    </source>
</evidence>
<dbReference type="InterPro" id="IPR011054">
    <property type="entry name" value="Rudment_hybrid_motif"/>
</dbReference>
<dbReference type="FunFam" id="3.30.160.60:FF:001004">
    <property type="entry name" value="Zinc finger protein 426"/>
    <property type="match status" value="1"/>
</dbReference>
<dbReference type="InterPro" id="IPR056436">
    <property type="entry name" value="Znf-C2H2_ZIC1-5/GLI1-3-like"/>
</dbReference>
<feature type="compositionally biased region" description="Low complexity" evidence="28">
    <location>
        <begin position="346"/>
        <end position="357"/>
    </location>
</feature>
<dbReference type="InterPro" id="IPR011053">
    <property type="entry name" value="Single_hybrid_motif"/>
</dbReference>
<evidence type="ECO:0000256" key="21">
    <source>
        <dbReference type="ARBA" id="ARBA00023242"/>
    </source>
</evidence>
<dbReference type="FunFam" id="3.30.160.60:FF:000041">
    <property type="entry name" value="Zinc finger protein ZIC 1"/>
    <property type="match status" value="1"/>
</dbReference>
<evidence type="ECO:0000259" key="31">
    <source>
        <dbReference type="PROSITE" id="PS50975"/>
    </source>
</evidence>
<dbReference type="InterPro" id="IPR041265">
    <property type="entry name" value="PCC_BT"/>
</dbReference>
<evidence type="ECO:0000259" key="30">
    <source>
        <dbReference type="PROSITE" id="PS50968"/>
    </source>
</evidence>
<evidence type="ECO:0000256" key="27">
    <source>
        <dbReference type="PROSITE-ProRule" id="PRU00409"/>
    </source>
</evidence>
<dbReference type="GO" id="GO:0009374">
    <property type="term" value="F:biotin binding"/>
    <property type="evidence" value="ECO:0007669"/>
    <property type="project" value="UniProtKB-ARBA"/>
</dbReference>
<evidence type="ECO:0000256" key="12">
    <source>
        <dbReference type="ARBA" id="ARBA00022771"/>
    </source>
</evidence>
<evidence type="ECO:0000256" key="11">
    <source>
        <dbReference type="ARBA" id="ARBA00022741"/>
    </source>
</evidence>
<dbReference type="InterPro" id="IPR005481">
    <property type="entry name" value="BC-like_N"/>
</dbReference>
<feature type="region of interest" description="Disordered" evidence="28">
    <location>
        <begin position="1"/>
        <end position="35"/>
    </location>
</feature>
<keyword evidence="16" id="KW-0809">Transit peptide</keyword>
<dbReference type="SUPFAM" id="SSF57667">
    <property type="entry name" value="beta-beta-alpha zinc fingers"/>
    <property type="match status" value="2"/>
</dbReference>
<dbReference type="AlphaFoldDB" id="A0ABD0XYN0"/>
<evidence type="ECO:0000256" key="15">
    <source>
        <dbReference type="ARBA" id="ARBA00022842"/>
    </source>
</evidence>
<evidence type="ECO:0000256" key="13">
    <source>
        <dbReference type="ARBA" id="ARBA00022833"/>
    </source>
</evidence>
<evidence type="ECO:0000256" key="5">
    <source>
        <dbReference type="ARBA" id="ARBA00010831"/>
    </source>
</evidence>
<evidence type="ECO:0000256" key="7">
    <source>
        <dbReference type="ARBA" id="ARBA00018058"/>
    </source>
</evidence>
<keyword evidence="12 26" id="KW-0863">Zinc-finger</keyword>
<dbReference type="Pfam" id="PF18366">
    <property type="entry name" value="zf_ZIC"/>
    <property type="match status" value="1"/>
</dbReference>
<keyword evidence="22" id="KW-0092">Biotin</keyword>
<dbReference type="FunFam" id="3.30.1490.20:FF:000018">
    <property type="entry name" value="Biotin carboxylase"/>
    <property type="match status" value="1"/>
</dbReference>
<evidence type="ECO:0000256" key="17">
    <source>
        <dbReference type="ARBA" id="ARBA00022963"/>
    </source>
</evidence>
<evidence type="ECO:0000313" key="34">
    <source>
        <dbReference type="Proteomes" id="UP001557470"/>
    </source>
</evidence>
<comment type="caution">
    <text evidence="33">The sequence shown here is derived from an EMBL/GenBank/DDBJ whole genome shotgun (WGS) entry which is preliminary data.</text>
</comment>
<dbReference type="SUPFAM" id="SSF51246">
    <property type="entry name" value="Rudiment single hybrid motif"/>
    <property type="match status" value="1"/>
</dbReference>
<dbReference type="InterPro" id="IPR050856">
    <property type="entry name" value="Biotin_carboxylase_complex"/>
</dbReference>
<comment type="subcellular location">
    <subcellularLocation>
        <location evidence="3">Mitochondrion matrix</location>
    </subcellularLocation>
    <subcellularLocation>
        <location evidence="2">Nucleus</location>
    </subcellularLocation>
</comment>
<dbReference type="InterPro" id="IPR013815">
    <property type="entry name" value="ATP_grasp_subdomain_1"/>
</dbReference>
<evidence type="ECO:0000256" key="8">
    <source>
        <dbReference type="ARBA" id="ARBA00022598"/>
    </source>
</evidence>
<feature type="domain" description="C2H2-type" evidence="29">
    <location>
        <begin position="316"/>
        <end position="338"/>
    </location>
</feature>
<dbReference type="PROSITE" id="PS00866">
    <property type="entry name" value="CPSASE_1"/>
    <property type="match status" value="1"/>
</dbReference>
<dbReference type="Pfam" id="PF18140">
    <property type="entry name" value="PCC_BT"/>
    <property type="match status" value="1"/>
</dbReference>
<dbReference type="InterPro" id="IPR041643">
    <property type="entry name" value="Znf_ZIC"/>
</dbReference>
<dbReference type="InterPro" id="IPR005482">
    <property type="entry name" value="Biotin_COase_C"/>
</dbReference>
<keyword evidence="17" id="KW-0442">Lipid degradation</keyword>
<accession>A0ABD0XYN0</accession>
<dbReference type="SUPFAM" id="SSF56059">
    <property type="entry name" value="Glutathione synthetase ATP-binding domain-like"/>
    <property type="match status" value="1"/>
</dbReference>
<dbReference type="PROSITE" id="PS50968">
    <property type="entry name" value="BIOTINYL_LIPOYL"/>
    <property type="match status" value="1"/>
</dbReference>
<dbReference type="InterPro" id="IPR011761">
    <property type="entry name" value="ATP-grasp"/>
</dbReference>
<dbReference type="GO" id="GO:0004658">
    <property type="term" value="F:propionyl-CoA carboxylase activity"/>
    <property type="evidence" value="ECO:0007669"/>
    <property type="project" value="UniProtKB-EC"/>
</dbReference>
<comment type="cofactor">
    <cofactor evidence="1">
        <name>biotin</name>
        <dbReference type="ChEBI" id="CHEBI:57586"/>
    </cofactor>
</comment>
<dbReference type="Pfam" id="PF02786">
    <property type="entry name" value="CPSase_L_D2"/>
    <property type="match status" value="1"/>
</dbReference>
<dbReference type="PROSITE" id="PS00028">
    <property type="entry name" value="ZINC_FINGER_C2H2_1"/>
    <property type="match status" value="3"/>
</dbReference>
<dbReference type="InterPro" id="IPR001882">
    <property type="entry name" value="Biotin_BS"/>
</dbReference>
<dbReference type="FunFam" id="3.30.470.20:FF:000028">
    <property type="entry name" value="Methylcrotonoyl-CoA carboxylase subunit alpha, mitochondrial"/>
    <property type="match status" value="1"/>
</dbReference>
<dbReference type="NCBIfam" id="NF006367">
    <property type="entry name" value="PRK08591.1"/>
    <property type="match status" value="1"/>
</dbReference>
<evidence type="ECO:0000256" key="18">
    <source>
        <dbReference type="ARBA" id="ARBA00023098"/>
    </source>
</evidence>
<dbReference type="FunFam" id="3.30.160.60:FF:000035">
    <property type="entry name" value="Zinc finger protein ZIC 1"/>
    <property type="match status" value="1"/>
</dbReference>
<dbReference type="InterPro" id="IPR011764">
    <property type="entry name" value="Biotin_carboxylation_dom"/>
</dbReference>
<evidence type="ECO:0000256" key="10">
    <source>
        <dbReference type="ARBA" id="ARBA00022737"/>
    </source>
</evidence>
<evidence type="ECO:0000256" key="14">
    <source>
        <dbReference type="ARBA" id="ARBA00022840"/>
    </source>
</evidence>
<evidence type="ECO:0000256" key="28">
    <source>
        <dbReference type="SAM" id="MobiDB-lite"/>
    </source>
</evidence>
<gene>
    <name evidence="33" type="ORF">UPYG_G00017390</name>
</gene>
<name>A0ABD0XYN0_UMBPY</name>
<dbReference type="GO" id="GO:0005524">
    <property type="term" value="F:ATP binding"/>
    <property type="evidence" value="ECO:0007669"/>
    <property type="project" value="UniProtKB-UniRule"/>
</dbReference>
<keyword evidence="18" id="KW-0443">Lipid metabolism</keyword>
<keyword evidence="11 27" id="KW-0547">Nucleotide-binding</keyword>
<keyword evidence="10" id="KW-0677">Repeat</keyword>
<proteinExistence type="inferred from homology"/>
<evidence type="ECO:0000256" key="2">
    <source>
        <dbReference type="ARBA" id="ARBA00004123"/>
    </source>
</evidence>
<comment type="pathway">
    <text evidence="4">Metabolic intermediate metabolism; propanoyl-CoA degradation; succinyl-CoA from propanoyl-CoA: step 1/3.</text>
</comment>
<keyword evidence="21" id="KW-0539">Nucleus</keyword>